<proteinExistence type="predicted"/>
<sequence>MHSLRHTGGNEYLDSVAEGIMKNNGGFLNAISVRKGWPKWRVGEDAERQDGWSASKRRLCLRSPLGLEWR</sequence>
<dbReference type="InParanoid" id="A0A0C3NL94"/>
<protein>
    <submittedName>
        <fullName evidence="1">Uncharacterized protein</fullName>
    </submittedName>
</protein>
<accession>A0A0C3NL94</accession>
<reference evidence="2" key="2">
    <citation type="submission" date="2015-01" db="EMBL/GenBank/DDBJ databases">
        <title>Evolutionary Origins and Diversification of the Mycorrhizal Mutualists.</title>
        <authorList>
            <consortium name="DOE Joint Genome Institute"/>
            <consortium name="Mycorrhizal Genomics Consortium"/>
            <person name="Kohler A."/>
            <person name="Kuo A."/>
            <person name="Nagy L.G."/>
            <person name="Floudas D."/>
            <person name="Copeland A."/>
            <person name="Barry K.W."/>
            <person name="Cichocki N."/>
            <person name="Veneault-Fourrey C."/>
            <person name="LaButti K."/>
            <person name="Lindquist E.A."/>
            <person name="Lipzen A."/>
            <person name="Lundell T."/>
            <person name="Morin E."/>
            <person name="Murat C."/>
            <person name="Riley R."/>
            <person name="Ohm R."/>
            <person name="Sun H."/>
            <person name="Tunlid A."/>
            <person name="Henrissat B."/>
            <person name="Grigoriev I.V."/>
            <person name="Hibbett D.S."/>
            <person name="Martin F."/>
        </authorList>
    </citation>
    <scope>NUCLEOTIDE SEQUENCE [LARGE SCALE GENOMIC DNA]</scope>
    <source>
        <strain evidence="2">Marx 270</strain>
    </source>
</reference>
<gene>
    <name evidence="1" type="ORF">M404DRAFT_1002854</name>
</gene>
<reference evidence="1 2" key="1">
    <citation type="submission" date="2014-04" db="EMBL/GenBank/DDBJ databases">
        <authorList>
            <consortium name="DOE Joint Genome Institute"/>
            <person name="Kuo A."/>
            <person name="Kohler A."/>
            <person name="Costa M.D."/>
            <person name="Nagy L.G."/>
            <person name="Floudas D."/>
            <person name="Copeland A."/>
            <person name="Barry K.W."/>
            <person name="Cichocki N."/>
            <person name="Veneault-Fourrey C."/>
            <person name="LaButti K."/>
            <person name="Lindquist E.A."/>
            <person name="Lipzen A."/>
            <person name="Lundell T."/>
            <person name="Morin E."/>
            <person name="Murat C."/>
            <person name="Sun H."/>
            <person name="Tunlid A."/>
            <person name="Henrissat B."/>
            <person name="Grigoriev I.V."/>
            <person name="Hibbett D.S."/>
            <person name="Martin F."/>
            <person name="Nordberg H.P."/>
            <person name="Cantor M.N."/>
            <person name="Hua S.X."/>
        </authorList>
    </citation>
    <scope>NUCLEOTIDE SEQUENCE [LARGE SCALE GENOMIC DNA]</scope>
    <source>
        <strain evidence="1 2">Marx 270</strain>
    </source>
</reference>
<dbReference type="HOGENOM" id="CLU_2758833_0_0_1"/>
<dbReference type="EMBL" id="KN831986">
    <property type="protein sequence ID" value="KIO01735.1"/>
    <property type="molecule type" value="Genomic_DNA"/>
</dbReference>
<dbReference type="Proteomes" id="UP000054217">
    <property type="component" value="Unassembled WGS sequence"/>
</dbReference>
<organism evidence="1 2">
    <name type="scientific">Pisolithus tinctorius Marx 270</name>
    <dbReference type="NCBI Taxonomy" id="870435"/>
    <lineage>
        <taxon>Eukaryota</taxon>
        <taxon>Fungi</taxon>
        <taxon>Dikarya</taxon>
        <taxon>Basidiomycota</taxon>
        <taxon>Agaricomycotina</taxon>
        <taxon>Agaricomycetes</taxon>
        <taxon>Agaricomycetidae</taxon>
        <taxon>Boletales</taxon>
        <taxon>Sclerodermatineae</taxon>
        <taxon>Pisolithaceae</taxon>
        <taxon>Pisolithus</taxon>
    </lineage>
</organism>
<evidence type="ECO:0000313" key="1">
    <source>
        <dbReference type="EMBL" id="KIO01735.1"/>
    </source>
</evidence>
<keyword evidence="2" id="KW-1185">Reference proteome</keyword>
<dbReference type="AlphaFoldDB" id="A0A0C3NL94"/>
<name>A0A0C3NL94_PISTI</name>
<evidence type="ECO:0000313" key="2">
    <source>
        <dbReference type="Proteomes" id="UP000054217"/>
    </source>
</evidence>